<dbReference type="PANTHER" id="PTHR15346">
    <property type="entry name" value="DYNACTIN SUBUNIT"/>
    <property type="match status" value="1"/>
</dbReference>
<dbReference type="OrthoDB" id="4977at2759"/>
<proteinExistence type="predicted"/>
<feature type="coiled-coil region" evidence="3">
    <location>
        <begin position="342"/>
        <end position="408"/>
    </location>
</feature>
<gene>
    <name evidence="5" type="ORF">D9757_004311</name>
</gene>
<dbReference type="InterPro" id="IPR028133">
    <property type="entry name" value="Dynamitin"/>
</dbReference>
<dbReference type="Proteomes" id="UP000518752">
    <property type="component" value="Unassembled WGS sequence"/>
</dbReference>
<feature type="compositionally biased region" description="Basic and acidic residues" evidence="4">
    <location>
        <begin position="68"/>
        <end position="78"/>
    </location>
</feature>
<keyword evidence="2" id="KW-0963">Cytoplasm</keyword>
<reference evidence="5 6" key="1">
    <citation type="journal article" date="2020" name="ISME J.">
        <title>Uncovering the hidden diversity of litter-decomposition mechanisms in mushroom-forming fungi.</title>
        <authorList>
            <person name="Floudas D."/>
            <person name="Bentzer J."/>
            <person name="Ahren D."/>
            <person name="Johansson T."/>
            <person name="Persson P."/>
            <person name="Tunlid A."/>
        </authorList>
    </citation>
    <scope>NUCLEOTIDE SEQUENCE [LARGE SCALE GENOMIC DNA]</scope>
    <source>
        <strain evidence="5 6">CBS 406.79</strain>
    </source>
</reference>
<feature type="compositionally biased region" description="Basic and acidic residues" evidence="4">
    <location>
        <begin position="48"/>
        <end position="62"/>
    </location>
</feature>
<dbReference type="EMBL" id="JAACJN010000022">
    <property type="protein sequence ID" value="KAF5389433.1"/>
    <property type="molecule type" value="Genomic_DNA"/>
</dbReference>
<feature type="region of interest" description="Disordered" evidence="4">
    <location>
        <begin position="1"/>
        <end position="101"/>
    </location>
</feature>
<evidence type="ECO:0000313" key="6">
    <source>
        <dbReference type="Proteomes" id="UP000518752"/>
    </source>
</evidence>
<dbReference type="Pfam" id="PF04912">
    <property type="entry name" value="Dynamitin"/>
    <property type="match status" value="1"/>
</dbReference>
<keyword evidence="6" id="KW-1185">Reference proteome</keyword>
<protein>
    <submittedName>
        <fullName evidence="5">Uncharacterized protein</fullName>
    </submittedName>
</protein>
<dbReference type="AlphaFoldDB" id="A0A8H5HU00"/>
<comment type="subcellular location">
    <subcellularLocation>
        <location evidence="1">Cytoplasm</location>
    </subcellularLocation>
</comment>
<name>A0A8H5HU00_9AGAR</name>
<evidence type="ECO:0000256" key="2">
    <source>
        <dbReference type="ARBA" id="ARBA00022490"/>
    </source>
</evidence>
<dbReference type="GO" id="GO:0005869">
    <property type="term" value="C:dynactin complex"/>
    <property type="evidence" value="ECO:0007669"/>
    <property type="project" value="InterPro"/>
</dbReference>
<dbReference type="GO" id="GO:0005737">
    <property type="term" value="C:cytoplasm"/>
    <property type="evidence" value="ECO:0007669"/>
    <property type="project" value="UniProtKB-SubCell"/>
</dbReference>
<evidence type="ECO:0000313" key="5">
    <source>
        <dbReference type="EMBL" id="KAF5389433.1"/>
    </source>
</evidence>
<accession>A0A8H5HU00</accession>
<evidence type="ECO:0000256" key="1">
    <source>
        <dbReference type="ARBA" id="ARBA00004496"/>
    </source>
</evidence>
<feature type="compositionally biased region" description="Low complexity" evidence="4">
    <location>
        <begin position="293"/>
        <end position="305"/>
    </location>
</feature>
<dbReference type="GO" id="GO:0007017">
    <property type="term" value="P:microtubule-based process"/>
    <property type="evidence" value="ECO:0007669"/>
    <property type="project" value="InterPro"/>
</dbReference>
<keyword evidence="3" id="KW-0175">Coiled coil</keyword>
<comment type="caution">
    <text evidence="5">The sequence shown here is derived from an EMBL/GenBank/DDBJ whole genome shotgun (WGS) entry which is preliminary data.</text>
</comment>
<organism evidence="5 6">
    <name type="scientific">Collybiopsis confluens</name>
    <dbReference type="NCBI Taxonomy" id="2823264"/>
    <lineage>
        <taxon>Eukaryota</taxon>
        <taxon>Fungi</taxon>
        <taxon>Dikarya</taxon>
        <taxon>Basidiomycota</taxon>
        <taxon>Agaricomycotina</taxon>
        <taxon>Agaricomycetes</taxon>
        <taxon>Agaricomycetidae</taxon>
        <taxon>Agaricales</taxon>
        <taxon>Marasmiineae</taxon>
        <taxon>Omphalotaceae</taxon>
        <taxon>Collybiopsis</taxon>
    </lineage>
</organism>
<evidence type="ECO:0000256" key="4">
    <source>
        <dbReference type="SAM" id="MobiDB-lite"/>
    </source>
</evidence>
<sequence>MSANKYANLPDIDTAQDVYETEDAPASSHTHGDSSEDEAVPTRSAIRRAGEVASKEELDVGHLMDAAEASRKFQQAEKRKARPRTRYIYPPSPAQSDSESIEGENARHVPLPSRIKILQAELAALESELADPSNPLLFKEQEEEIAVDPGEMLRGLVDVRVRLEKIRQGSEGRERLVNSILSPPQMAAVISSHLHQRVDHGKEANDKPEIRNFVEMDKRVAELEKIVGTATTAADETSTLPLPLVTQISRIHYQLHALTTPRHIDNISRRLKLLMSDLDRASNAQQAHRRQSQSDAKSSDSSSNVKLSNDIVPVLHRLSPALPQIPHILNRLRTLSTLHASAGEFQKNLEGLEDEQARMKESLDELDQAVAAVEKSLEENRKIVNGNAEGLEKRVKDLFRRLDELGKRD</sequence>
<evidence type="ECO:0000256" key="3">
    <source>
        <dbReference type="SAM" id="Coils"/>
    </source>
</evidence>
<feature type="region of interest" description="Disordered" evidence="4">
    <location>
        <begin position="282"/>
        <end position="305"/>
    </location>
</feature>